<protein>
    <recommendedName>
        <fullName evidence="5">Homer protein</fullName>
    </recommendedName>
</protein>
<evidence type="ECO:0008006" key="5">
    <source>
        <dbReference type="Google" id="ProtNLM"/>
    </source>
</evidence>
<feature type="region of interest" description="Disordered" evidence="2">
    <location>
        <begin position="497"/>
        <end position="541"/>
    </location>
</feature>
<name>V7C9A1_PHAVU</name>
<gene>
    <name evidence="3" type="ORF">PHAVU_003G078500g</name>
</gene>
<keyword evidence="1" id="KW-0175">Coiled coil</keyword>
<dbReference type="Gramene" id="ESW25938">
    <property type="protein sequence ID" value="ESW25938"/>
    <property type="gene ID" value="PHAVU_003G078500g"/>
</dbReference>
<proteinExistence type="predicted"/>
<sequence length="686" mass="76839">MVQLQSCATLVNASSLCAIEQEVRGDSVNVVAEISAELERERKKNAELMERISMLEAQLRERNKESQENHQRAVARSLKNFKRQKIEMVDDEKNRNTVKSETASEYTPDTEGIVPKQIDLEKRLVNWMSMDNGQNLYAEKFKDWNSVADFSETDSDDACDEIFDDDMENSQRHEEVDDTNEAVSAEKGYRADHVDEESNTTCMGNFSGDPASNVRQEDHENQKTSCILITPLSEKSEVKTLQGKEIKERAAFTAAAEVPSSGSARISHNRKPPKVPFCPKEVKRIIESEALLQKNAQSHTVRKIIVFASLGIRHGCEDMYELDFNHFSILNKGEPYVSPKSPGEHVLYENPGVRRKIFYPNQQNPVLCPVQIIEEERVMRPSDPSCPSYLFLCIKYGGRTRNLPQNEYVRQRMGRNKLKSFGPLLCRMAVLVHSRSGSFFFKALGITLLFMAGFPDYLVQRETKYRNLDLLQKYYRSDEDAEGEELFLPHSIACDNGTPEPHNLTKKTLPAKSKGKKHPNAIIKSQNSQKTPSQQAAPTSSAATQFGLTGYSSAYTYAMAAFHSMPSQVSSQDNSHILNPAPANSITNVSGNHGILLPQPASSFLPVMYWPPPNAFLPVPYTSTYGYHSFPTAANYVSIQTQPYLNHPKSLEGSGKNDLASDETDSDTDSSTSGCSEHKKSPAVHK</sequence>
<feature type="compositionally biased region" description="Low complexity" evidence="2">
    <location>
        <begin position="531"/>
        <end position="541"/>
    </location>
</feature>
<dbReference type="SMR" id="V7C9A1"/>
<feature type="coiled-coil region" evidence="1">
    <location>
        <begin position="31"/>
        <end position="76"/>
    </location>
</feature>
<dbReference type="OrthoDB" id="2020743at2759"/>
<dbReference type="Proteomes" id="UP000000226">
    <property type="component" value="Chromosome 3"/>
</dbReference>
<dbReference type="OMA" id="MVELQSC"/>
<dbReference type="PhylomeDB" id="V7C9A1"/>
<feature type="region of interest" description="Disordered" evidence="2">
    <location>
        <begin position="647"/>
        <end position="686"/>
    </location>
</feature>
<reference evidence="4" key="1">
    <citation type="journal article" date="2014" name="Nat. Genet.">
        <title>A reference genome for common bean and genome-wide analysis of dual domestications.</title>
        <authorList>
            <person name="Schmutz J."/>
            <person name="McClean P.E."/>
            <person name="Mamidi S."/>
            <person name="Wu G.A."/>
            <person name="Cannon S.B."/>
            <person name="Grimwood J."/>
            <person name="Jenkins J."/>
            <person name="Shu S."/>
            <person name="Song Q."/>
            <person name="Chavarro C."/>
            <person name="Torres-Torres M."/>
            <person name="Geffroy V."/>
            <person name="Moghaddam S.M."/>
            <person name="Gao D."/>
            <person name="Abernathy B."/>
            <person name="Barry K."/>
            <person name="Blair M."/>
            <person name="Brick M.A."/>
            <person name="Chovatia M."/>
            <person name="Gepts P."/>
            <person name="Goodstein D.M."/>
            <person name="Gonzales M."/>
            <person name="Hellsten U."/>
            <person name="Hyten D.L."/>
            <person name="Jia G."/>
            <person name="Kelly J.D."/>
            <person name="Kudrna D."/>
            <person name="Lee R."/>
            <person name="Richard M.M."/>
            <person name="Miklas P.N."/>
            <person name="Osorno J.M."/>
            <person name="Rodrigues J."/>
            <person name="Thareau V."/>
            <person name="Urrea C.A."/>
            <person name="Wang M."/>
            <person name="Yu Y."/>
            <person name="Zhang M."/>
            <person name="Wing R.A."/>
            <person name="Cregan P.B."/>
            <person name="Rokhsar D.S."/>
            <person name="Jackson S.A."/>
        </authorList>
    </citation>
    <scope>NUCLEOTIDE SEQUENCE [LARGE SCALE GENOMIC DNA]</scope>
    <source>
        <strain evidence="4">cv. G19833</strain>
    </source>
</reference>
<dbReference type="EMBL" id="CM002290">
    <property type="protein sequence ID" value="ESW25938.1"/>
    <property type="molecule type" value="Genomic_DNA"/>
</dbReference>
<evidence type="ECO:0000313" key="3">
    <source>
        <dbReference type="EMBL" id="ESW25938.1"/>
    </source>
</evidence>
<evidence type="ECO:0000256" key="2">
    <source>
        <dbReference type="SAM" id="MobiDB-lite"/>
    </source>
</evidence>
<organism evidence="3 4">
    <name type="scientific">Phaseolus vulgaris</name>
    <name type="common">Kidney bean</name>
    <name type="synonym">French bean</name>
    <dbReference type="NCBI Taxonomy" id="3885"/>
    <lineage>
        <taxon>Eukaryota</taxon>
        <taxon>Viridiplantae</taxon>
        <taxon>Streptophyta</taxon>
        <taxon>Embryophyta</taxon>
        <taxon>Tracheophyta</taxon>
        <taxon>Spermatophyta</taxon>
        <taxon>Magnoliopsida</taxon>
        <taxon>eudicotyledons</taxon>
        <taxon>Gunneridae</taxon>
        <taxon>Pentapetalae</taxon>
        <taxon>rosids</taxon>
        <taxon>fabids</taxon>
        <taxon>Fabales</taxon>
        <taxon>Fabaceae</taxon>
        <taxon>Papilionoideae</taxon>
        <taxon>50 kb inversion clade</taxon>
        <taxon>NPAAA clade</taxon>
        <taxon>indigoferoid/millettioid clade</taxon>
        <taxon>Phaseoleae</taxon>
        <taxon>Phaseolus</taxon>
    </lineage>
</organism>
<dbReference type="AlphaFoldDB" id="V7C9A1"/>
<evidence type="ECO:0000313" key="4">
    <source>
        <dbReference type="Proteomes" id="UP000000226"/>
    </source>
</evidence>
<accession>V7C9A1</accession>
<dbReference type="eggNOG" id="ENOG502QUSZ">
    <property type="taxonomic scope" value="Eukaryota"/>
</dbReference>
<keyword evidence="4" id="KW-1185">Reference proteome</keyword>
<evidence type="ECO:0000256" key="1">
    <source>
        <dbReference type="SAM" id="Coils"/>
    </source>
</evidence>